<dbReference type="Proteomes" id="UP000055048">
    <property type="component" value="Unassembled WGS sequence"/>
</dbReference>
<accession>A0A0V0SXD1</accession>
<protein>
    <submittedName>
        <fullName evidence="1">Uncharacterized protein</fullName>
    </submittedName>
</protein>
<gene>
    <name evidence="1" type="ORF">T05_4583</name>
</gene>
<dbReference type="EMBL" id="JYDJ01001683">
    <property type="protein sequence ID" value="KRX31599.1"/>
    <property type="molecule type" value="Genomic_DNA"/>
</dbReference>
<name>A0A0V0SXD1_9BILA</name>
<dbReference type="AlphaFoldDB" id="A0A0V0SXD1"/>
<comment type="caution">
    <text evidence="1">The sequence shown here is derived from an EMBL/GenBank/DDBJ whole genome shotgun (WGS) entry which is preliminary data.</text>
</comment>
<keyword evidence="2" id="KW-1185">Reference proteome</keyword>
<sequence>MSARPQNFGQYQIFPELIYRIKETEAITYKKQKENWD</sequence>
<proteinExistence type="predicted"/>
<evidence type="ECO:0000313" key="2">
    <source>
        <dbReference type="Proteomes" id="UP000055048"/>
    </source>
</evidence>
<evidence type="ECO:0000313" key="1">
    <source>
        <dbReference type="EMBL" id="KRX31599.1"/>
    </source>
</evidence>
<organism evidence="1 2">
    <name type="scientific">Trichinella murrelli</name>
    <dbReference type="NCBI Taxonomy" id="144512"/>
    <lineage>
        <taxon>Eukaryota</taxon>
        <taxon>Metazoa</taxon>
        <taxon>Ecdysozoa</taxon>
        <taxon>Nematoda</taxon>
        <taxon>Enoplea</taxon>
        <taxon>Dorylaimia</taxon>
        <taxon>Trichinellida</taxon>
        <taxon>Trichinellidae</taxon>
        <taxon>Trichinella</taxon>
    </lineage>
</organism>
<reference evidence="1 2" key="1">
    <citation type="submission" date="2015-01" db="EMBL/GenBank/DDBJ databases">
        <title>Evolution of Trichinella species and genotypes.</title>
        <authorList>
            <person name="Korhonen P.K."/>
            <person name="Edoardo P."/>
            <person name="Giuseppe L.R."/>
            <person name="Gasser R.B."/>
        </authorList>
    </citation>
    <scope>NUCLEOTIDE SEQUENCE [LARGE SCALE GENOMIC DNA]</scope>
    <source>
        <strain evidence="1">ISS417</strain>
    </source>
</reference>